<proteinExistence type="predicted"/>
<dbReference type="PANTHER" id="PTHR15131">
    <property type="entry name" value="SMALL NUCLEAR RNA ACTIVATING COMPLEX, POLYPEPTIDE 1"/>
    <property type="match status" value="1"/>
</dbReference>
<accession>A0A1E1WV78</accession>
<protein>
    <submittedName>
        <fullName evidence="2">Uncharacterized protein</fullName>
    </submittedName>
</protein>
<name>A0A1E1WV78_PECGO</name>
<evidence type="ECO:0000313" key="2">
    <source>
        <dbReference type="EMBL" id="JAT90933.1"/>
    </source>
</evidence>
<feature type="region of interest" description="Disordered" evidence="1">
    <location>
        <begin position="296"/>
        <end position="394"/>
    </location>
</feature>
<dbReference type="GO" id="GO:0042796">
    <property type="term" value="P:snRNA transcription by RNA polymerase III"/>
    <property type="evidence" value="ECO:0007669"/>
    <property type="project" value="TreeGrafter"/>
</dbReference>
<dbReference type="InterPro" id="IPR019188">
    <property type="entry name" value="SNAPC1"/>
</dbReference>
<feature type="compositionally biased region" description="Acidic residues" evidence="1">
    <location>
        <begin position="354"/>
        <end position="383"/>
    </location>
</feature>
<dbReference type="GO" id="GO:0019185">
    <property type="term" value="C:snRNA-activating protein complex"/>
    <property type="evidence" value="ECO:0007669"/>
    <property type="project" value="TreeGrafter"/>
</dbReference>
<dbReference type="PANTHER" id="PTHR15131:SF3">
    <property type="entry name" value="SNRNA-ACTIVATING PROTEIN COMPLEX SUBUNIT 1"/>
    <property type="match status" value="1"/>
</dbReference>
<gene>
    <name evidence="2" type="ORF">g.8478</name>
</gene>
<dbReference type="GO" id="GO:0043565">
    <property type="term" value="F:sequence-specific DNA binding"/>
    <property type="evidence" value="ECO:0007669"/>
    <property type="project" value="TreeGrafter"/>
</dbReference>
<feature type="compositionally biased region" description="Basic and acidic residues" evidence="1">
    <location>
        <begin position="384"/>
        <end position="394"/>
    </location>
</feature>
<evidence type="ECO:0000256" key="1">
    <source>
        <dbReference type="SAM" id="MobiDB-lite"/>
    </source>
</evidence>
<dbReference type="AlphaFoldDB" id="A0A1E1WV78"/>
<dbReference type="Pfam" id="PF09808">
    <property type="entry name" value="SNAPC1"/>
    <property type="match status" value="1"/>
</dbReference>
<sequence length="532" mass="59220">MSRSGPIHQVSVADGFADDCDELLHRCSKHVPLNFMAFSTIWKQMGLSDMYKERPSGAEIAELSEEAILIAKSYMLADTSNFEQTVAGVFLVYALLNLQPFPSFAWLRVVPDDVPAIIRIEQIARRQKRIDVLYILGSILINHSQYHAVAREHGLEVPLRKYIEGAVRTIDRQGIRPKGVIYRQNTELELIRELKSISKVYDDAKASLLKDIPQDRNLGYTDGQLAAHFDVSVKKVINGLVEEDSQLVNHTGQSSSKPDHHTLVQSIKQRAMQSTVEGVKHLTGVAERSATITSPVKTDIEVKKPRSKKRRKGQSATVPENTKAESKPAARLGRQVLLSIGGRPKKRKQVSSSSEEESDGDIVLESDEDAADDPDSQNEDSEPDTDKPEKVPDKNLVEAKVIKNLNIDSLPVFIQTEDQSRLIQIEIIDQTNNVNSFNGDMPVIVPSAEPNATVTSNELNKVSECSTSTQEQADKARPIVSETVKDDDLFKKPSVTRVLLKKPDKSLLKKPHLKSKFKRLGMLPVANFNEGK</sequence>
<reference evidence="2" key="1">
    <citation type="submission" date="2015-09" db="EMBL/GenBank/DDBJ databases">
        <title>De novo assembly of Pectinophora gossypiella (Pink Bollworm) gut transcriptome.</title>
        <authorList>
            <person name="Tassone E.E."/>
        </authorList>
    </citation>
    <scope>NUCLEOTIDE SEQUENCE</scope>
</reference>
<dbReference type="EMBL" id="GDQN01000121">
    <property type="protein sequence ID" value="JAT90933.1"/>
    <property type="molecule type" value="Transcribed_RNA"/>
</dbReference>
<dbReference type="GO" id="GO:0042795">
    <property type="term" value="P:snRNA transcription by RNA polymerase II"/>
    <property type="evidence" value="ECO:0007669"/>
    <property type="project" value="TreeGrafter"/>
</dbReference>
<dbReference type="OrthoDB" id="20127at2759"/>
<organism evidence="2">
    <name type="scientific">Pectinophora gossypiella</name>
    <name type="common">Cotton pink bollworm</name>
    <name type="synonym">Depressaria gossypiella</name>
    <dbReference type="NCBI Taxonomy" id="13191"/>
    <lineage>
        <taxon>Eukaryota</taxon>
        <taxon>Metazoa</taxon>
        <taxon>Ecdysozoa</taxon>
        <taxon>Arthropoda</taxon>
        <taxon>Hexapoda</taxon>
        <taxon>Insecta</taxon>
        <taxon>Pterygota</taxon>
        <taxon>Neoptera</taxon>
        <taxon>Endopterygota</taxon>
        <taxon>Lepidoptera</taxon>
        <taxon>Glossata</taxon>
        <taxon>Ditrysia</taxon>
        <taxon>Gelechioidea</taxon>
        <taxon>Gelechiidae</taxon>
        <taxon>Apatetrinae</taxon>
        <taxon>Pectinophora</taxon>
    </lineage>
</organism>